<dbReference type="InterPro" id="IPR027075">
    <property type="entry name" value="CPSF2"/>
</dbReference>
<dbReference type="VEuPathDB" id="MicrosporidiaDB:NEDG_01959"/>
<proteinExistence type="inferred from homology"/>
<accession>A0A177EJX5</accession>
<evidence type="ECO:0000313" key="4">
    <source>
        <dbReference type="EMBL" id="OAG31432.1"/>
    </source>
</evidence>
<dbReference type="Gene3D" id="3.60.15.10">
    <property type="entry name" value="Ribonuclease Z/Hydroxyacylglutathione hydrolase-like"/>
    <property type="match status" value="1"/>
</dbReference>
<dbReference type="RefSeq" id="XP_067545107.1">
    <property type="nucleotide sequence ID" value="XM_067689377.1"/>
</dbReference>
<dbReference type="InterPro" id="IPR001279">
    <property type="entry name" value="Metallo-B-lactamas"/>
</dbReference>
<gene>
    <name evidence="4" type="ORF">NEDG_01959</name>
</gene>
<reference evidence="4 5" key="1">
    <citation type="submission" date="2016-02" db="EMBL/GenBank/DDBJ databases">
        <title>Discovery of a natural microsporidian pathogen with a broad tissue tropism in Caenorhabditis elegans.</title>
        <authorList>
            <person name="Luallen R.J."/>
            <person name="Reinke A.W."/>
            <person name="Tong L."/>
            <person name="Botts M.R."/>
            <person name="Felix M.-A."/>
            <person name="Troemel E.R."/>
        </authorList>
    </citation>
    <scope>NUCLEOTIDE SEQUENCE [LARGE SCALE GENOMIC DNA]</scope>
    <source>
        <strain evidence="4 5">JUm2807</strain>
    </source>
</reference>
<dbReference type="GO" id="GO:0003723">
    <property type="term" value="F:RNA binding"/>
    <property type="evidence" value="ECO:0007669"/>
    <property type="project" value="UniProtKB-KW"/>
</dbReference>
<dbReference type="EMBL" id="LTDL01000016">
    <property type="protein sequence ID" value="OAG31432.1"/>
    <property type="molecule type" value="Genomic_DNA"/>
</dbReference>
<dbReference type="Proteomes" id="UP000185944">
    <property type="component" value="Unassembled WGS sequence"/>
</dbReference>
<comment type="caution">
    <text evidence="4">The sequence shown here is derived from an EMBL/GenBank/DDBJ whole genome shotgun (WGS) entry which is preliminary data.</text>
</comment>
<dbReference type="PANTHER" id="PTHR45922">
    <property type="entry name" value="CLEAVAGE AND POLYADENYLATION SPECIFICITY FACTOR SUBUNIT 2"/>
    <property type="match status" value="1"/>
</dbReference>
<dbReference type="Pfam" id="PF13299">
    <property type="entry name" value="CPSF100_C"/>
    <property type="match status" value="1"/>
</dbReference>
<evidence type="ECO:0000259" key="2">
    <source>
        <dbReference type="Pfam" id="PF13299"/>
    </source>
</evidence>
<evidence type="ECO:0000259" key="3">
    <source>
        <dbReference type="Pfam" id="PF16661"/>
    </source>
</evidence>
<dbReference type="InterPro" id="IPR036866">
    <property type="entry name" value="RibonucZ/Hydroxyglut_hydro"/>
</dbReference>
<dbReference type="STRING" id="1805483.A0A177EJX5"/>
<keyword evidence="5" id="KW-1185">Reference proteome</keyword>
<sequence>MKDELVVTHVERSQEVGSGCMVVEVAGLKLLVNFGTRCDLDLSIYTHLEQLAGITHILLCSSDVASLGALVYLETLGIKVPIIGTVPIKILGRIEVMERLRTLKEFQGREIATARVDEAFDRIIPLKYMQTYELAEDVIIGPFNSGSSLGGAIWKIQSNGQEWVVFDRVNHRKEAHLDGMDISSIKNSTGIIVNSSVAGQPPSTRKARDKALMDAIASAARKEGKVFIPTSFSQLLEIVTTIHNCDTSRSVSMALYSFYGKKYFDSIKTILEWAGSSILQKFNQEKENPFNLPRLSFYDECPDGVVDASVIFVIAKDGLSGFAPVILPAIAKSSKNTIVNVSSAPLFAEEVSLSPVKYTRLSESEVKKQYKHTLEEEDKKEKEKKIDNLVKKKIEDSSEEEEDRGQLFCKFWYEVQNEIVTNEKALTYLDYELEGAGNDLTFPAPGRRKASDDYGESIYIPREKEEEELQLKIEVQPAILQKKLYKITVKSKRAIKLKPMLKTVLFTEECDIFNLKVVLTDATAEKLVVYGENSDYRAILTNYLAFTATAPEVHELQTTKEIVTARQTLSLKIQNDLLMQVKMEPLGGGMIGYISGRLEAGEKETMLVLSENELPKTEPICLGAIKLSDLRQMFNDAKLKSEVVDDKLVINENIFIYLDGTNLTIDGELSKEFYSVKNILSQAVAFLTG</sequence>
<dbReference type="PANTHER" id="PTHR45922:SF1">
    <property type="entry name" value="CLEAVAGE AND POLYADENYLATION SPECIFICITY FACTOR SUBUNIT 2"/>
    <property type="match status" value="1"/>
</dbReference>
<evidence type="ECO:0000313" key="5">
    <source>
        <dbReference type="Proteomes" id="UP000185944"/>
    </source>
</evidence>
<comment type="subcellular location">
    <subcellularLocation>
        <location evidence="1">Nucleus</location>
    </subcellularLocation>
</comment>
<organism evidence="4 5">
    <name type="scientific">Nematocida displodere</name>
    <dbReference type="NCBI Taxonomy" id="1805483"/>
    <lineage>
        <taxon>Eukaryota</taxon>
        <taxon>Fungi</taxon>
        <taxon>Fungi incertae sedis</taxon>
        <taxon>Microsporidia</taxon>
        <taxon>Nematocida</taxon>
    </lineage>
</organism>
<feature type="domain" description="Cleavage and polyadenylation specificity factor 2 C-terminal" evidence="2">
    <location>
        <begin position="605"/>
        <end position="680"/>
    </location>
</feature>
<protein>
    <recommendedName>
        <fullName evidence="1">Cleavage and polyadenylation specificity factor subunit 2</fullName>
    </recommendedName>
    <alternativeName>
        <fullName evidence="1">Cleavage and polyadenylation specificity factor 100 kDa subunit</fullName>
    </alternativeName>
</protein>
<dbReference type="GeneID" id="93648309"/>
<dbReference type="Pfam" id="PF16661">
    <property type="entry name" value="Lactamase_B_6"/>
    <property type="match status" value="1"/>
</dbReference>
<dbReference type="GO" id="GO:0005847">
    <property type="term" value="C:mRNA cleavage and polyadenylation specificity factor complex"/>
    <property type="evidence" value="ECO:0007669"/>
    <property type="project" value="InterPro"/>
</dbReference>
<dbReference type="OrthoDB" id="64353at2759"/>
<keyword evidence="1" id="KW-0694">RNA-binding</keyword>
<dbReference type="AlphaFoldDB" id="A0A177EJX5"/>
<comment type="similarity">
    <text evidence="1">Belongs to the metallo-beta-lactamase superfamily. RNA-metabolizing metallo-beta-lactamase-like family. CPSF2/YSH1 subfamily.</text>
</comment>
<evidence type="ECO:0000256" key="1">
    <source>
        <dbReference type="RuleBase" id="RU365006"/>
    </source>
</evidence>
<keyword evidence="1" id="KW-0507">mRNA processing</keyword>
<dbReference type="SUPFAM" id="SSF56281">
    <property type="entry name" value="Metallo-hydrolase/oxidoreductase"/>
    <property type="match status" value="1"/>
</dbReference>
<dbReference type="InterPro" id="IPR025069">
    <property type="entry name" value="Cpsf2_C"/>
</dbReference>
<name>A0A177EJX5_9MICR</name>
<feature type="domain" description="Metallo-beta-lactamase" evidence="3">
    <location>
        <begin position="23"/>
        <end position="187"/>
    </location>
</feature>
<dbReference type="GO" id="GO:0006398">
    <property type="term" value="P:mRNA 3'-end processing by stem-loop binding and cleavage"/>
    <property type="evidence" value="ECO:0007669"/>
    <property type="project" value="InterPro"/>
</dbReference>
<keyword evidence="1" id="KW-0539">Nucleus</keyword>